<evidence type="ECO:0000256" key="6">
    <source>
        <dbReference type="ARBA" id="ARBA00022989"/>
    </source>
</evidence>
<dbReference type="Pfam" id="PF05679">
    <property type="entry name" value="CHGN"/>
    <property type="match status" value="1"/>
</dbReference>
<evidence type="ECO:0000313" key="12">
    <source>
        <dbReference type="RefSeq" id="XP_018318487.1"/>
    </source>
</evidence>
<dbReference type="STRING" id="224129.A0A1W4WDF8"/>
<name>A0A1W4WDF8_AGRPL</name>
<sequence>MARRRKFLQFLIGLIFGIFVNVYLQSRSSCDKTLDFREDMAAWKESSSNNGLLFVGVMTAEQYLETRAKTVYETWASRVPGKIMFFSSENSSSYSIPLVSLPGVDDRYPPQAKSFMMLKYMHDNYIDSYEWFFRADDDVYVKTNKLETFLRSVDSRKPWFIGQTGRGNSEEFGLLSLEDDQNFCMGGPGVIMSRETLRLMVPHVEECLGKLYTSHEDVELGRCVRRFAGISCTWSYEMQVIFYHNQSGNSAFSGNLNHKEVHQAITMHPVKKAPFMRRLHKYVKGLEIHELRQESVELHRDIASSMSFLGLNLSQLHSAEIADDVPLYPSPPGSKGYLGDPELLGVPVGFTRYQPANVDNVLDWEFISKSLYSYKDINPRRRIGSSLKEGFQDVVREVMEHINRFSKQRGRVIDFKEILYAYCRLNVLHGADYILDMSLTYKKYRGHKMTVPVRKHAYLQQSFTGIYIRETNYTQPSTPFLPELQPLNTVLAKFKNNIPILFTNDNDVSKTKVTFILPLSGRFETFRRFMMIYDRVCLSEDENTQLQVVLHKTETTLEDYQNTINLIHKFRQKYVNSNINFTVIEETFSRGHALQTGVTSVRDDDSILLFIDVDMVFTKSVLNRVRLNTVKSKSVYFPIVYSLYSPVITQFQNDVSQYLDYPANIVNERHGFWRQFGFGIVSLFKSDFINLGGFKTSIVGWGMEDVTFFDEAVKSTLKIVRCIDPELVHWYHPVGCDSGLGKFQRDMCIGTKAAIFGSLNDTQNIFLKYSDELLLRKGDDKNR</sequence>
<dbReference type="EC" id="2.4.1.-" evidence="10"/>
<dbReference type="Proteomes" id="UP000192223">
    <property type="component" value="Unplaced"/>
</dbReference>
<dbReference type="SUPFAM" id="SSF53448">
    <property type="entry name" value="Nucleotide-diphospho-sugar transferases"/>
    <property type="match status" value="1"/>
</dbReference>
<reference evidence="12" key="1">
    <citation type="submission" date="2025-08" db="UniProtKB">
        <authorList>
            <consortium name="RefSeq"/>
        </authorList>
    </citation>
    <scope>IDENTIFICATION</scope>
    <source>
        <tissue evidence="12">Entire body</tissue>
    </source>
</reference>
<dbReference type="PANTHER" id="PTHR12369">
    <property type="entry name" value="CHONDROITIN SYNTHASE"/>
    <property type="match status" value="1"/>
</dbReference>
<dbReference type="FunFam" id="3.90.550.50:FF:000004">
    <property type="entry name" value="Hexosyltransferase"/>
    <property type="match status" value="1"/>
</dbReference>
<keyword evidence="6 10" id="KW-1133">Transmembrane helix</keyword>
<evidence type="ECO:0000256" key="4">
    <source>
        <dbReference type="ARBA" id="ARBA00022692"/>
    </source>
</evidence>
<dbReference type="OrthoDB" id="431432at2759"/>
<evidence type="ECO:0000256" key="9">
    <source>
        <dbReference type="ARBA" id="ARBA00023180"/>
    </source>
</evidence>
<dbReference type="GeneID" id="108732289"/>
<dbReference type="KEGG" id="apln:108732289"/>
<dbReference type="Gene3D" id="3.90.550.50">
    <property type="match status" value="1"/>
</dbReference>
<dbReference type="GO" id="GO:0047238">
    <property type="term" value="F:glucuronosyl-N-acetylgalactosaminyl-proteoglycan 4-beta-N-acetylgalactosaminyltransferase activity"/>
    <property type="evidence" value="ECO:0007669"/>
    <property type="project" value="TreeGrafter"/>
</dbReference>
<comment type="similarity">
    <text evidence="2 10">Belongs to the chondroitin N-acetylgalactosaminyltransferase family.</text>
</comment>
<evidence type="ECO:0000256" key="1">
    <source>
        <dbReference type="ARBA" id="ARBA00004447"/>
    </source>
</evidence>
<accession>A0A1W4WDF8</accession>
<keyword evidence="9" id="KW-0325">Glycoprotein</keyword>
<gene>
    <name evidence="12" type="primary">LOC108732289</name>
</gene>
<evidence type="ECO:0000256" key="3">
    <source>
        <dbReference type="ARBA" id="ARBA00022679"/>
    </source>
</evidence>
<dbReference type="InParanoid" id="A0A1W4WDF8"/>
<evidence type="ECO:0000313" key="11">
    <source>
        <dbReference type="Proteomes" id="UP000192223"/>
    </source>
</evidence>
<dbReference type="InterPro" id="IPR029044">
    <property type="entry name" value="Nucleotide-diphossugar_trans"/>
</dbReference>
<organism evidence="11 12">
    <name type="scientific">Agrilus planipennis</name>
    <name type="common">Emerald ash borer</name>
    <name type="synonym">Agrilus marcopoli</name>
    <dbReference type="NCBI Taxonomy" id="224129"/>
    <lineage>
        <taxon>Eukaryota</taxon>
        <taxon>Metazoa</taxon>
        <taxon>Ecdysozoa</taxon>
        <taxon>Arthropoda</taxon>
        <taxon>Hexapoda</taxon>
        <taxon>Insecta</taxon>
        <taxon>Pterygota</taxon>
        <taxon>Neoptera</taxon>
        <taxon>Endopterygota</taxon>
        <taxon>Coleoptera</taxon>
        <taxon>Polyphaga</taxon>
        <taxon>Elateriformia</taxon>
        <taxon>Buprestoidea</taxon>
        <taxon>Buprestidae</taxon>
        <taxon>Agrilinae</taxon>
        <taxon>Agrilus</taxon>
    </lineage>
</organism>
<evidence type="ECO:0000256" key="10">
    <source>
        <dbReference type="RuleBase" id="RU364016"/>
    </source>
</evidence>
<dbReference type="RefSeq" id="XP_018318487.1">
    <property type="nucleotide sequence ID" value="XM_018462985.2"/>
</dbReference>
<dbReference type="AlphaFoldDB" id="A0A1W4WDF8"/>
<dbReference type="InterPro" id="IPR008428">
    <property type="entry name" value="Chond_GalNAc"/>
</dbReference>
<comment type="subcellular location">
    <subcellularLocation>
        <location evidence="1 10">Golgi apparatus</location>
        <location evidence="1 10">Golgi stack membrane</location>
        <topology evidence="1 10">Single-pass type II membrane protein</topology>
    </subcellularLocation>
</comment>
<evidence type="ECO:0000256" key="7">
    <source>
        <dbReference type="ARBA" id="ARBA00023034"/>
    </source>
</evidence>
<keyword evidence="7 10" id="KW-0333">Golgi apparatus</keyword>
<keyword evidence="8 10" id="KW-0472">Membrane</keyword>
<proteinExistence type="inferred from homology"/>
<keyword evidence="5 10" id="KW-0735">Signal-anchor</keyword>
<dbReference type="Gene3D" id="3.90.550.10">
    <property type="entry name" value="Spore Coat Polysaccharide Biosynthesis Protein SpsA, Chain A"/>
    <property type="match status" value="1"/>
</dbReference>
<keyword evidence="4 10" id="KW-0812">Transmembrane</keyword>
<evidence type="ECO:0000256" key="8">
    <source>
        <dbReference type="ARBA" id="ARBA00023136"/>
    </source>
</evidence>
<keyword evidence="11" id="KW-1185">Reference proteome</keyword>
<dbReference type="GO" id="GO:0032580">
    <property type="term" value="C:Golgi cisterna membrane"/>
    <property type="evidence" value="ECO:0007669"/>
    <property type="project" value="UniProtKB-SubCell"/>
</dbReference>
<feature type="transmembrane region" description="Helical" evidence="10">
    <location>
        <begin position="7"/>
        <end position="24"/>
    </location>
</feature>
<dbReference type="InterPro" id="IPR051227">
    <property type="entry name" value="CS_glycosyltransferase"/>
</dbReference>
<evidence type="ECO:0000256" key="5">
    <source>
        <dbReference type="ARBA" id="ARBA00022968"/>
    </source>
</evidence>
<keyword evidence="3 10" id="KW-0808">Transferase</keyword>
<dbReference type="FunCoup" id="A0A1W4WDF8">
    <property type="interactions" value="341"/>
</dbReference>
<protein>
    <recommendedName>
        <fullName evidence="10">Hexosyltransferase</fullName>
        <ecNumber evidence="10">2.4.1.-</ecNumber>
    </recommendedName>
</protein>
<evidence type="ECO:0000256" key="2">
    <source>
        <dbReference type="ARBA" id="ARBA00009239"/>
    </source>
</evidence>
<dbReference type="PANTHER" id="PTHR12369:SF11">
    <property type="entry name" value="HEXOSYLTRANSFERASE"/>
    <property type="match status" value="1"/>
</dbReference>